<dbReference type="EMBL" id="JADGJD010001268">
    <property type="protein sequence ID" value="KAJ3044852.1"/>
    <property type="molecule type" value="Genomic_DNA"/>
</dbReference>
<dbReference type="Proteomes" id="UP001212841">
    <property type="component" value="Unassembled WGS sequence"/>
</dbReference>
<proteinExistence type="predicted"/>
<feature type="non-terminal residue" evidence="2">
    <location>
        <position position="144"/>
    </location>
</feature>
<evidence type="ECO:0000313" key="3">
    <source>
        <dbReference type="Proteomes" id="UP001212841"/>
    </source>
</evidence>
<keyword evidence="1" id="KW-1133">Transmembrane helix</keyword>
<keyword evidence="3" id="KW-1185">Reference proteome</keyword>
<sequence>MKWSTAADCDEFYKIVKILPALRVLILDHTNPQPSIVCFKNEYADYYKRQGPNLTGLFIQLSMMLRSLLVVIGLYCKQLTHLVIHCEVVDSLELVSEDIELFVGSCPKLRKVVVTGEMELAGRVDDAVRGVGRAELCYVECVDP</sequence>
<reference evidence="2" key="1">
    <citation type="submission" date="2020-05" db="EMBL/GenBank/DDBJ databases">
        <title>Phylogenomic resolution of chytrid fungi.</title>
        <authorList>
            <person name="Stajich J.E."/>
            <person name="Amses K."/>
            <person name="Simmons R."/>
            <person name="Seto K."/>
            <person name="Myers J."/>
            <person name="Bonds A."/>
            <person name="Quandt C.A."/>
            <person name="Barry K."/>
            <person name="Liu P."/>
            <person name="Grigoriev I."/>
            <person name="Longcore J.E."/>
            <person name="James T.Y."/>
        </authorList>
    </citation>
    <scope>NUCLEOTIDE SEQUENCE</scope>
    <source>
        <strain evidence="2">JEL0318</strain>
    </source>
</reference>
<keyword evidence="1" id="KW-0812">Transmembrane</keyword>
<protein>
    <submittedName>
        <fullName evidence="2">Uncharacterized protein</fullName>
    </submittedName>
</protein>
<organism evidence="2 3">
    <name type="scientific">Rhizophlyctis rosea</name>
    <dbReference type="NCBI Taxonomy" id="64517"/>
    <lineage>
        <taxon>Eukaryota</taxon>
        <taxon>Fungi</taxon>
        <taxon>Fungi incertae sedis</taxon>
        <taxon>Chytridiomycota</taxon>
        <taxon>Chytridiomycota incertae sedis</taxon>
        <taxon>Chytridiomycetes</taxon>
        <taxon>Rhizophlyctidales</taxon>
        <taxon>Rhizophlyctidaceae</taxon>
        <taxon>Rhizophlyctis</taxon>
    </lineage>
</organism>
<accession>A0AAD5X201</accession>
<gene>
    <name evidence="2" type="ORF">HK097_001356</name>
</gene>
<name>A0AAD5X201_9FUNG</name>
<comment type="caution">
    <text evidence="2">The sequence shown here is derived from an EMBL/GenBank/DDBJ whole genome shotgun (WGS) entry which is preliminary data.</text>
</comment>
<keyword evidence="1" id="KW-0472">Membrane</keyword>
<evidence type="ECO:0000256" key="1">
    <source>
        <dbReference type="SAM" id="Phobius"/>
    </source>
</evidence>
<evidence type="ECO:0000313" key="2">
    <source>
        <dbReference type="EMBL" id="KAJ3044852.1"/>
    </source>
</evidence>
<feature type="transmembrane region" description="Helical" evidence="1">
    <location>
        <begin position="57"/>
        <end position="76"/>
    </location>
</feature>
<dbReference type="AlphaFoldDB" id="A0AAD5X201"/>